<feature type="domain" description="Damage-control phosphatase ARMT1-like metal-binding" evidence="1">
    <location>
        <begin position="5"/>
        <end position="283"/>
    </location>
</feature>
<evidence type="ECO:0000313" key="3">
    <source>
        <dbReference type="Proteomes" id="UP000242616"/>
    </source>
</evidence>
<evidence type="ECO:0000259" key="1">
    <source>
        <dbReference type="Pfam" id="PF01937"/>
    </source>
</evidence>
<dbReference type="PIRSF" id="PIRSF006593">
    <property type="entry name" value="UCP006593"/>
    <property type="match status" value="1"/>
</dbReference>
<keyword evidence="3" id="KW-1185">Reference proteome</keyword>
<reference evidence="2 3" key="1">
    <citation type="submission" date="2015-06" db="EMBL/GenBank/DDBJ databases">
        <title>Genome sequencing of Thermotogales isolates from hydrothermal vents.</title>
        <authorList>
            <person name="Haverkamp T.H."/>
            <person name="Kublanov I.V."/>
            <person name="Nesbo C.L."/>
        </authorList>
    </citation>
    <scope>NUCLEOTIDE SEQUENCE [LARGE SCALE GENOMIC DNA]</scope>
    <source>
        <strain evidence="3">ik275mar</strain>
    </source>
</reference>
<sequence>MKSISKCLTCHVEQAQRILDKFVSSEQEKFEFLKEILKELSKTRFGLKPIEIAEILYKKLEELLDKEDLYKTEKEKSNKIALSLYENFKFKVLDCADPLYEAAKLAVSGNLIDFGALSNSPEELFDRINEIWQQPFSIDDFELFKSNISNSNTLLYIADNTGEIVFDMLFIEILKEFHPKLNISVALKGHPIINDATVEDGYAIGLDKFATLINTELKTAGTCLEKSSQLFREAFFMHDIVIAKGQGNFEGLSEVSRKNLYFALVAKCQVISDYIGVEKGSKIFMNSKRIHQV</sequence>
<gene>
    <name evidence="2" type="ORF">XJ44_08135</name>
</gene>
<dbReference type="SUPFAM" id="SSF111321">
    <property type="entry name" value="AF1104-like"/>
    <property type="match status" value="1"/>
</dbReference>
<dbReference type="Gene3D" id="3.40.50.10880">
    <property type="entry name" value="Uncharacterised protein PF01937, DUF89, domain 3"/>
    <property type="match status" value="1"/>
</dbReference>
<proteinExistence type="predicted"/>
<dbReference type="InterPro" id="IPR002791">
    <property type="entry name" value="ARMT1-like_metal-bd"/>
</dbReference>
<comment type="caution">
    <text evidence="2">The sequence shown here is derived from an EMBL/GenBank/DDBJ whole genome shotgun (WGS) entry which is preliminary data.</text>
</comment>
<accession>A0ABX3IG73</accession>
<name>A0ABX3IG73_9BACT</name>
<protein>
    <recommendedName>
        <fullName evidence="1">Damage-control phosphatase ARMT1-like metal-binding domain-containing protein</fullName>
    </recommendedName>
</protein>
<evidence type="ECO:0000313" key="2">
    <source>
        <dbReference type="EMBL" id="ONN26823.1"/>
    </source>
</evidence>
<dbReference type="RefSeq" id="WP_077198676.1">
    <property type="nucleotide sequence ID" value="NZ_LBFC01000022.1"/>
</dbReference>
<dbReference type="Gene3D" id="1.10.285.20">
    <property type="entry name" value="Uncharacterised protein PF01937, DUF89, domain 2"/>
    <property type="match status" value="1"/>
</dbReference>
<dbReference type="Proteomes" id="UP000242616">
    <property type="component" value="Unassembled WGS sequence"/>
</dbReference>
<dbReference type="InterPro" id="IPR036075">
    <property type="entry name" value="ARMT-1-like_metal-bd_sf"/>
</dbReference>
<dbReference type="InterPro" id="IPR014444">
    <property type="entry name" value="PH1575-like"/>
</dbReference>
<dbReference type="EMBL" id="LBFC01000022">
    <property type="protein sequence ID" value="ONN26823.1"/>
    <property type="molecule type" value="Genomic_DNA"/>
</dbReference>
<organism evidence="2 3">
    <name type="scientific">Thermosipho affectus</name>
    <dbReference type="NCBI Taxonomy" id="660294"/>
    <lineage>
        <taxon>Bacteria</taxon>
        <taxon>Thermotogati</taxon>
        <taxon>Thermotogota</taxon>
        <taxon>Thermotogae</taxon>
        <taxon>Thermotogales</taxon>
        <taxon>Fervidobacteriaceae</taxon>
        <taxon>Thermosipho</taxon>
    </lineage>
</organism>
<dbReference type="Pfam" id="PF01937">
    <property type="entry name" value="ARMT1-like_dom"/>
    <property type="match status" value="1"/>
</dbReference>